<feature type="domain" description="WW" evidence="2">
    <location>
        <begin position="365"/>
        <end position="398"/>
    </location>
</feature>
<feature type="coiled-coil region" evidence="1">
    <location>
        <begin position="323"/>
        <end position="357"/>
    </location>
</feature>
<evidence type="ECO:0000313" key="3">
    <source>
        <dbReference type="EMBL" id="KAJ6253993.1"/>
    </source>
</evidence>
<keyword evidence="4" id="KW-1185">Reference proteome</keyword>
<evidence type="ECO:0000256" key="1">
    <source>
        <dbReference type="SAM" id="Coils"/>
    </source>
</evidence>
<gene>
    <name evidence="3" type="ORF">M0813_12891</name>
</gene>
<dbReference type="SUPFAM" id="SSF51045">
    <property type="entry name" value="WW domain"/>
    <property type="match status" value="1"/>
</dbReference>
<accession>A0ABQ8ZB39</accession>
<dbReference type="PROSITE" id="PS01159">
    <property type="entry name" value="WW_DOMAIN_1"/>
    <property type="match status" value="1"/>
</dbReference>
<dbReference type="SUPFAM" id="SSF48065">
    <property type="entry name" value="DBL homology domain (DH-domain)"/>
    <property type="match status" value="1"/>
</dbReference>
<dbReference type="PROSITE" id="PS50020">
    <property type="entry name" value="WW_DOMAIN_2"/>
    <property type="match status" value="1"/>
</dbReference>
<evidence type="ECO:0000259" key="2">
    <source>
        <dbReference type="PROSITE" id="PS50020"/>
    </source>
</evidence>
<reference evidence="3" key="1">
    <citation type="submission" date="2022-08" db="EMBL/GenBank/DDBJ databases">
        <title>Novel sulfate-reducing endosymbionts in the free-living metamonad Anaeramoeba.</title>
        <authorList>
            <person name="Jerlstrom-Hultqvist J."/>
            <person name="Cepicka I."/>
            <person name="Gallot-Lavallee L."/>
            <person name="Salas-Leiva D."/>
            <person name="Curtis B.A."/>
            <person name="Zahonova K."/>
            <person name="Pipaliya S."/>
            <person name="Dacks J."/>
            <person name="Roger A.J."/>
        </authorList>
    </citation>
    <scope>NUCLEOTIDE SEQUENCE</scope>
    <source>
        <strain evidence="3">Schooner1</strain>
    </source>
</reference>
<name>A0ABQ8ZB39_9EUKA</name>
<dbReference type="Pfam" id="PF00397">
    <property type="entry name" value="WW"/>
    <property type="match status" value="1"/>
</dbReference>
<evidence type="ECO:0000313" key="4">
    <source>
        <dbReference type="Proteomes" id="UP001150062"/>
    </source>
</evidence>
<proteinExistence type="predicted"/>
<dbReference type="Gene3D" id="2.20.70.10">
    <property type="match status" value="1"/>
</dbReference>
<dbReference type="EMBL" id="JAOAOG010000027">
    <property type="protein sequence ID" value="KAJ6253993.1"/>
    <property type="molecule type" value="Genomic_DNA"/>
</dbReference>
<dbReference type="InterPro" id="IPR001202">
    <property type="entry name" value="WW_dom"/>
</dbReference>
<organism evidence="3 4">
    <name type="scientific">Anaeramoeba flamelloides</name>
    <dbReference type="NCBI Taxonomy" id="1746091"/>
    <lineage>
        <taxon>Eukaryota</taxon>
        <taxon>Metamonada</taxon>
        <taxon>Anaeramoebidae</taxon>
        <taxon>Anaeramoeba</taxon>
    </lineage>
</organism>
<dbReference type="Proteomes" id="UP001150062">
    <property type="component" value="Unassembled WGS sequence"/>
</dbReference>
<dbReference type="InterPro" id="IPR035899">
    <property type="entry name" value="DBL_dom_sf"/>
</dbReference>
<feature type="coiled-coil region" evidence="1">
    <location>
        <begin position="430"/>
        <end position="457"/>
    </location>
</feature>
<comment type="caution">
    <text evidence="3">The sequence shown here is derived from an EMBL/GenBank/DDBJ whole genome shotgun (WGS) entry which is preliminary data.</text>
</comment>
<dbReference type="CDD" id="cd00201">
    <property type="entry name" value="WW"/>
    <property type="match status" value="1"/>
</dbReference>
<sequence>MENFIDSHTKSLLTLERFVKDLIKPLQIQVKHDELLKEETFGFIFRDFLTILAHTKNFLDQLPKVMKKKPQTQLQFWIRQGQEQGFFRLLEAYSHKLRSILAALSHTMKQTQFRFWILKQSRNSKKPFTSLEFFLPLTLPIRSTPEIIKFWFKVAFPKLQVESIEDKKKHKYLKNYIFEFKHVIEKKNKELIELEKLYRLDSKGSGDFVLNLVSKNRKIEQKIEVHNITNLDTTLVSKSNHTLYILTDLILITQPNSKNENKIQYLYVLPIVNITIYKIIDKDLYIKSADSSLKIQFDSIEDIKNIISILQKIRKNSIKLKHLQYGTERIDKLEQNLINLENKVSKLRNEVNTLQQTIKNREPLTKLPRNWKKVLSKAGREYYFNVKTLETSWKIPKIIHQDWRPIKTNKKETLYYNIKTKWIIKKFPERKNIEAIEEEAEQEKVNQERQRKLHEVLQKRMFSEKILKIRNKVSKKSSSIKEELIKQEQVDKEIESDIKEELEDRIWFEIFDQDSNKPSFYGMDTKVVRERLPKDTIIIKLSKREAEHFIRKNNL</sequence>
<dbReference type="SMART" id="SM00456">
    <property type="entry name" value="WW"/>
    <property type="match status" value="1"/>
</dbReference>
<dbReference type="InterPro" id="IPR036020">
    <property type="entry name" value="WW_dom_sf"/>
</dbReference>
<keyword evidence="1" id="KW-0175">Coiled coil</keyword>
<protein>
    <recommendedName>
        <fullName evidence="2">WW domain-containing protein</fullName>
    </recommendedName>
</protein>